<dbReference type="KEGG" id="tmw:THMA_0923"/>
<dbReference type="EnsemblBacteria" id="AAD35982">
    <property type="protein sequence ID" value="AAD35982"/>
    <property type="gene ID" value="TM_0901"/>
</dbReference>
<proteinExistence type="predicted"/>
<feature type="compositionally biased region" description="Basic and acidic residues" evidence="1">
    <location>
        <begin position="54"/>
        <end position="69"/>
    </location>
</feature>
<dbReference type="EMBL" id="AE000512">
    <property type="protein sequence ID" value="AAD35982.1"/>
    <property type="molecule type" value="Genomic_DNA"/>
</dbReference>
<dbReference type="Proteomes" id="UP000008183">
    <property type="component" value="Chromosome"/>
</dbReference>
<dbReference type="RefSeq" id="WP_008193125.1">
    <property type="nucleotide sequence ID" value="NC_000853.1"/>
</dbReference>
<evidence type="ECO:0000313" key="2">
    <source>
        <dbReference type="EMBL" id="AAD35982.1"/>
    </source>
</evidence>
<evidence type="ECO:0000256" key="1">
    <source>
        <dbReference type="SAM" id="MobiDB-lite"/>
    </source>
</evidence>
<gene>
    <name evidence="2" type="ordered locus">TM_0901</name>
</gene>
<organism evidence="2 3">
    <name type="scientific">Thermotoga maritima (strain ATCC 43589 / DSM 3109 / JCM 10099 / NBRC 100826 / MSB8)</name>
    <dbReference type="NCBI Taxonomy" id="243274"/>
    <lineage>
        <taxon>Bacteria</taxon>
        <taxon>Thermotogati</taxon>
        <taxon>Thermotogota</taxon>
        <taxon>Thermotogae</taxon>
        <taxon>Thermotogales</taxon>
        <taxon>Thermotogaceae</taxon>
        <taxon>Thermotoga</taxon>
    </lineage>
</organism>
<name>Q9X003_THEMA</name>
<dbReference type="PATRIC" id="fig|243274.17.peg.902"/>
<dbReference type="PaxDb" id="243274-THEMA_00130"/>
<protein>
    <submittedName>
        <fullName evidence="2">Uncharacterized protein</fullName>
    </submittedName>
</protein>
<dbReference type="OrthoDB" id="37805at2"/>
<evidence type="ECO:0000313" key="3">
    <source>
        <dbReference type="Proteomes" id="UP000008183"/>
    </source>
</evidence>
<accession>Q9X003</accession>
<dbReference type="KEGG" id="tma:TM0901"/>
<dbReference type="KEGG" id="tmi:THEMA_00130"/>
<dbReference type="AlphaFoldDB" id="Q9X003"/>
<reference evidence="2 3" key="1">
    <citation type="journal article" date="1999" name="Nature">
        <title>Evidence for lateral gene transfer between Archaea and Bacteria from genome sequence of Thermotoga maritima.</title>
        <authorList>
            <person name="Nelson K.E."/>
            <person name="Clayton R.A."/>
            <person name="Gill S.R."/>
            <person name="Gwinn M.L."/>
            <person name="Dodson R.J."/>
            <person name="Haft D.H."/>
            <person name="Hickey E.K."/>
            <person name="Peterson J.D."/>
            <person name="Nelson W.C."/>
            <person name="Ketchum K.A."/>
            <person name="McDonald L."/>
            <person name="Utterback T.R."/>
            <person name="Malek J.A."/>
            <person name="Linher K.D."/>
            <person name="Garrett M.M."/>
            <person name="Stewart A.M."/>
            <person name="Cotton M.D."/>
            <person name="Pratt M.S."/>
            <person name="Phillips C.A."/>
            <person name="Richardson D."/>
            <person name="Heidelberg J."/>
            <person name="Sutton G.G."/>
            <person name="Fleischmann R.D."/>
            <person name="White O."/>
            <person name="Salzberg S.L."/>
            <person name="Smith H.O."/>
            <person name="Venter J.C."/>
            <person name="Fraser C.M."/>
        </authorList>
    </citation>
    <scope>NUCLEOTIDE SEQUENCE [LARGE SCALE GENOMIC DNA]</scope>
    <source>
        <strain evidence="3">ATCC 43589 / DSM 3109 / JCM 10099 / NBRC 100826 / MSB8</strain>
    </source>
</reference>
<keyword evidence="3" id="KW-1185">Reference proteome</keyword>
<dbReference type="InParanoid" id="Q9X003"/>
<dbReference type="KEGG" id="tmm:Tmari_0903"/>
<dbReference type="PIR" id="D72318">
    <property type="entry name" value="D72318"/>
</dbReference>
<feature type="region of interest" description="Disordered" evidence="1">
    <location>
        <begin position="45"/>
        <end position="101"/>
    </location>
</feature>
<sequence length="101" mass="11636">MIRPVDFQGFVVKGVESVQNVSQTLNQQTLVQQALSQHLLHQIQREQSSVKESNTAERAEVRTSTERRQRGFPQTRTHSSLKKKKTSIKEENKGLFMDVRT</sequence>
<feature type="compositionally biased region" description="Basic and acidic residues" evidence="1">
    <location>
        <begin position="87"/>
        <end position="101"/>
    </location>
</feature>